<dbReference type="InterPro" id="IPR027961">
    <property type="entry name" value="DUF4442"/>
</dbReference>
<comment type="caution">
    <text evidence="1">The sequence shown here is derived from an EMBL/GenBank/DDBJ whole genome shotgun (WGS) entry which is preliminary data.</text>
</comment>
<protein>
    <submittedName>
        <fullName evidence="1">DUF4442 domain-containing protein</fullName>
    </submittedName>
</protein>
<dbReference type="Pfam" id="PF14539">
    <property type="entry name" value="DUF4442"/>
    <property type="match status" value="1"/>
</dbReference>
<accession>A0A2W5VAC4</accession>
<gene>
    <name evidence="1" type="ORF">DI536_00455</name>
</gene>
<evidence type="ECO:0000313" key="2">
    <source>
        <dbReference type="Proteomes" id="UP000249061"/>
    </source>
</evidence>
<dbReference type="Gene3D" id="3.10.129.10">
    <property type="entry name" value="Hotdog Thioesterase"/>
    <property type="match status" value="1"/>
</dbReference>
<dbReference type="AlphaFoldDB" id="A0A2W5VAC4"/>
<sequence length="168" mass="18343">MRNGMSAMLDQLKNLASPSSLRSLWSYLRNVPGGGVILGRILGRMAPYTGTIRPEVVELEPGRAVIRLRDRKAVRNHLNSIHAIALMNLGEVATGVAVMFSLPDGARGIITKLSMEYLKKARGTLTAECVCPPISSTERKEYDVVADLKNTEGEVVARASARWMIGPR</sequence>
<dbReference type="SUPFAM" id="SSF54637">
    <property type="entry name" value="Thioesterase/thiol ester dehydrase-isomerase"/>
    <property type="match status" value="1"/>
</dbReference>
<organism evidence="1 2">
    <name type="scientific">Archangium gephyra</name>
    <dbReference type="NCBI Taxonomy" id="48"/>
    <lineage>
        <taxon>Bacteria</taxon>
        <taxon>Pseudomonadati</taxon>
        <taxon>Myxococcota</taxon>
        <taxon>Myxococcia</taxon>
        <taxon>Myxococcales</taxon>
        <taxon>Cystobacterineae</taxon>
        <taxon>Archangiaceae</taxon>
        <taxon>Archangium</taxon>
    </lineage>
</organism>
<dbReference type="EMBL" id="QFQP01000001">
    <property type="protein sequence ID" value="PZR18388.1"/>
    <property type="molecule type" value="Genomic_DNA"/>
</dbReference>
<dbReference type="Proteomes" id="UP000249061">
    <property type="component" value="Unassembled WGS sequence"/>
</dbReference>
<proteinExistence type="predicted"/>
<dbReference type="CDD" id="cd03443">
    <property type="entry name" value="PaaI_thioesterase"/>
    <property type="match status" value="1"/>
</dbReference>
<reference evidence="1 2" key="1">
    <citation type="submission" date="2017-08" db="EMBL/GenBank/DDBJ databases">
        <title>Infants hospitalized years apart are colonized by the same room-sourced microbial strains.</title>
        <authorList>
            <person name="Brooks B."/>
            <person name="Olm M.R."/>
            <person name="Firek B.A."/>
            <person name="Baker R."/>
            <person name="Thomas B.C."/>
            <person name="Morowitz M.J."/>
            <person name="Banfield J.F."/>
        </authorList>
    </citation>
    <scope>NUCLEOTIDE SEQUENCE [LARGE SCALE GENOMIC DNA]</scope>
    <source>
        <strain evidence="1">S2_003_000_R2_14</strain>
    </source>
</reference>
<name>A0A2W5VAC4_9BACT</name>
<evidence type="ECO:0000313" key="1">
    <source>
        <dbReference type="EMBL" id="PZR18388.1"/>
    </source>
</evidence>
<dbReference type="InterPro" id="IPR029069">
    <property type="entry name" value="HotDog_dom_sf"/>
</dbReference>